<accession>A0ABW3GD59</accession>
<dbReference type="RefSeq" id="WP_386126559.1">
    <property type="nucleotide sequence ID" value="NZ_JBHTIL010000006.1"/>
</dbReference>
<evidence type="ECO:0000313" key="1">
    <source>
        <dbReference type="EMBL" id="MFD0928043.1"/>
    </source>
</evidence>
<dbReference type="EMBL" id="JBHTIL010000006">
    <property type="protein sequence ID" value="MFD0928043.1"/>
    <property type="molecule type" value="Genomic_DNA"/>
</dbReference>
<sequence>MGAEHPPDFRGNIMILNTITHTDDKTRRFIEDYADEFAALGVIASEDYQSLQEHMAQAEEANVTVAGIEARRADAIATSAATIAHGDVTSEKLTAAATKLAADKDVHDLALAVWRLHVAAAKAIVLDGVRSIPEVLTDALARVAADGIAAADALTGITNAEEAIAASRVGEWSALRSAAAEYAAIDRLVSALRADNLLAGPKPTDTDRWAFRFRRPPNKVVRGGFRQTPSSDTEKRTVLVEELRSEPYVPASRDEVQAVIAAHRAGELVFA</sequence>
<evidence type="ECO:0000313" key="2">
    <source>
        <dbReference type="Proteomes" id="UP001597068"/>
    </source>
</evidence>
<proteinExistence type="predicted"/>
<organism evidence="1 2">
    <name type="scientific">Williamsia deligens</name>
    <dbReference type="NCBI Taxonomy" id="321325"/>
    <lineage>
        <taxon>Bacteria</taxon>
        <taxon>Bacillati</taxon>
        <taxon>Actinomycetota</taxon>
        <taxon>Actinomycetes</taxon>
        <taxon>Mycobacteriales</taxon>
        <taxon>Nocardiaceae</taxon>
        <taxon>Williamsia</taxon>
    </lineage>
</organism>
<gene>
    <name evidence="1" type="ORF">ACFQ04_20075</name>
</gene>
<dbReference type="Proteomes" id="UP001597068">
    <property type="component" value="Unassembled WGS sequence"/>
</dbReference>
<evidence type="ECO:0008006" key="3">
    <source>
        <dbReference type="Google" id="ProtNLM"/>
    </source>
</evidence>
<reference evidence="2" key="1">
    <citation type="journal article" date="2019" name="Int. J. Syst. Evol. Microbiol.">
        <title>The Global Catalogue of Microorganisms (GCM) 10K type strain sequencing project: providing services to taxonomists for standard genome sequencing and annotation.</title>
        <authorList>
            <consortium name="The Broad Institute Genomics Platform"/>
            <consortium name="The Broad Institute Genome Sequencing Center for Infectious Disease"/>
            <person name="Wu L."/>
            <person name="Ma J."/>
        </authorList>
    </citation>
    <scope>NUCLEOTIDE SEQUENCE [LARGE SCALE GENOMIC DNA]</scope>
    <source>
        <strain evidence="2">CCUG 50873</strain>
    </source>
</reference>
<comment type="caution">
    <text evidence="1">The sequence shown here is derived from an EMBL/GenBank/DDBJ whole genome shotgun (WGS) entry which is preliminary data.</text>
</comment>
<protein>
    <recommendedName>
        <fullName evidence="3">DUF222 domain-containing protein</fullName>
    </recommendedName>
</protein>
<keyword evidence="2" id="KW-1185">Reference proteome</keyword>
<name>A0ABW3GD59_9NOCA</name>